<dbReference type="GO" id="GO:0004521">
    <property type="term" value="F:RNA endonuclease activity"/>
    <property type="evidence" value="ECO:0007669"/>
    <property type="project" value="InterPro"/>
</dbReference>
<dbReference type="EMBL" id="MFJE01000013">
    <property type="protein sequence ID" value="OGG14641.1"/>
    <property type="molecule type" value="Genomic_DNA"/>
</dbReference>
<evidence type="ECO:0000259" key="1">
    <source>
        <dbReference type="Pfam" id="PF01850"/>
    </source>
</evidence>
<dbReference type="AlphaFoldDB" id="A0A1F5ZQG2"/>
<proteinExistence type="predicted"/>
<evidence type="ECO:0000313" key="2">
    <source>
        <dbReference type="EMBL" id="OGG14641.1"/>
    </source>
</evidence>
<gene>
    <name evidence="2" type="ORF">A2773_02540</name>
</gene>
<dbReference type="Pfam" id="PF01850">
    <property type="entry name" value="PIN"/>
    <property type="match status" value="1"/>
</dbReference>
<organism evidence="2 3">
    <name type="scientific">Candidatus Gottesmanbacteria bacterium RIFCSPHIGHO2_01_FULL_39_10</name>
    <dbReference type="NCBI Taxonomy" id="1798375"/>
    <lineage>
        <taxon>Bacteria</taxon>
        <taxon>Candidatus Gottesmaniibacteriota</taxon>
    </lineage>
</organism>
<dbReference type="GO" id="GO:0016075">
    <property type="term" value="P:rRNA catabolic process"/>
    <property type="evidence" value="ECO:0007669"/>
    <property type="project" value="TreeGrafter"/>
</dbReference>
<evidence type="ECO:0000313" key="3">
    <source>
        <dbReference type="Proteomes" id="UP000177383"/>
    </source>
</evidence>
<dbReference type="InterPro" id="IPR002716">
    <property type="entry name" value="PIN_dom"/>
</dbReference>
<comment type="caution">
    <text evidence="2">The sequence shown here is derived from an EMBL/GenBank/DDBJ whole genome shotgun (WGS) entry which is preliminary data.</text>
</comment>
<accession>A0A1F5ZQG2</accession>
<dbReference type="CDD" id="cd09854">
    <property type="entry name" value="PIN_VapC-like"/>
    <property type="match status" value="1"/>
</dbReference>
<dbReference type="STRING" id="1798375.A2773_02540"/>
<dbReference type="InterPro" id="IPR039018">
    <property type="entry name" value="VapC20-like"/>
</dbReference>
<dbReference type="Proteomes" id="UP000177383">
    <property type="component" value="Unassembled WGS sequence"/>
</dbReference>
<protein>
    <recommendedName>
        <fullName evidence="1">PIN domain-containing protein</fullName>
    </recommendedName>
</protein>
<name>A0A1F5ZQG2_9BACT</name>
<dbReference type="PANTHER" id="PTHR42188:SF1">
    <property type="entry name" value="23S RRNA-SPECIFIC ENDONUCLEASE VAPC20"/>
    <property type="match status" value="1"/>
</dbReference>
<reference evidence="2 3" key="1">
    <citation type="journal article" date="2016" name="Nat. Commun.">
        <title>Thousands of microbial genomes shed light on interconnected biogeochemical processes in an aquifer system.</title>
        <authorList>
            <person name="Anantharaman K."/>
            <person name="Brown C.T."/>
            <person name="Hug L.A."/>
            <person name="Sharon I."/>
            <person name="Castelle C.J."/>
            <person name="Probst A.J."/>
            <person name="Thomas B.C."/>
            <person name="Singh A."/>
            <person name="Wilkins M.J."/>
            <person name="Karaoz U."/>
            <person name="Brodie E.L."/>
            <person name="Williams K.H."/>
            <person name="Hubbard S.S."/>
            <person name="Banfield J.F."/>
        </authorList>
    </citation>
    <scope>NUCLEOTIDE SEQUENCE [LARGE SCALE GENOMIC DNA]</scope>
</reference>
<dbReference type="Gene3D" id="3.40.50.1010">
    <property type="entry name" value="5'-nuclease"/>
    <property type="match status" value="1"/>
</dbReference>
<dbReference type="PANTHER" id="PTHR42188">
    <property type="entry name" value="23S RRNA-SPECIFIC ENDONUCLEASE VAPC20"/>
    <property type="match status" value="1"/>
</dbReference>
<dbReference type="SUPFAM" id="SSF88723">
    <property type="entry name" value="PIN domain-like"/>
    <property type="match status" value="1"/>
</dbReference>
<sequence>MKVLIDADVFVALAKSTDSNHQKAKAISKKIKNHMQFVSPLTLPETATVLSHKLSQAEAIKFLIKTRKEQSKEELVEILLTPELIEKADQIFISQKRKNTSWPDCLNMAILKLHHLDAIFSFDKIYAENKFRVIA</sequence>
<feature type="domain" description="PIN" evidence="1">
    <location>
        <begin position="3"/>
        <end position="128"/>
    </location>
</feature>
<dbReference type="InterPro" id="IPR029060">
    <property type="entry name" value="PIN-like_dom_sf"/>
</dbReference>